<organism evidence="2 3">
    <name type="scientific">Actinomadura rubrisoli</name>
    <dbReference type="NCBI Taxonomy" id="2530368"/>
    <lineage>
        <taxon>Bacteria</taxon>
        <taxon>Bacillati</taxon>
        <taxon>Actinomycetota</taxon>
        <taxon>Actinomycetes</taxon>
        <taxon>Streptosporangiales</taxon>
        <taxon>Thermomonosporaceae</taxon>
        <taxon>Actinomadura</taxon>
    </lineage>
</organism>
<name>A0A4R5A677_9ACTN</name>
<dbReference type="EMBL" id="SMKU01000383">
    <property type="protein sequence ID" value="TDD66496.1"/>
    <property type="molecule type" value="Genomic_DNA"/>
</dbReference>
<comment type="caution">
    <text evidence="2">The sequence shown here is derived from an EMBL/GenBank/DDBJ whole genome shotgun (WGS) entry which is preliminary data.</text>
</comment>
<reference evidence="2 3" key="1">
    <citation type="submission" date="2019-03" db="EMBL/GenBank/DDBJ databases">
        <title>Draft genome sequences of novel Actinobacteria.</title>
        <authorList>
            <person name="Sahin N."/>
            <person name="Ay H."/>
            <person name="Saygin H."/>
        </authorList>
    </citation>
    <scope>NUCLEOTIDE SEQUENCE [LARGE SCALE GENOMIC DNA]</scope>
    <source>
        <strain evidence="2 3">H3C3</strain>
    </source>
</reference>
<proteinExistence type="predicted"/>
<evidence type="ECO:0000313" key="2">
    <source>
        <dbReference type="EMBL" id="TDD66496.1"/>
    </source>
</evidence>
<dbReference type="Proteomes" id="UP000294513">
    <property type="component" value="Unassembled WGS sequence"/>
</dbReference>
<accession>A0A4R5A677</accession>
<keyword evidence="3" id="KW-1185">Reference proteome</keyword>
<protein>
    <submittedName>
        <fullName evidence="2">Uncharacterized protein</fullName>
    </submittedName>
</protein>
<dbReference type="OrthoDB" id="3527647at2"/>
<evidence type="ECO:0000256" key="1">
    <source>
        <dbReference type="SAM" id="MobiDB-lite"/>
    </source>
</evidence>
<sequence>MRGLRCLDGSDLAVVPVASRDRGGNPFEVTLELRRDGDSFGAVGERCGYFLADLAGRVAAARADGSPQAARWPDPDDRFPDPPGGAASREPELFAFRYRDRGDVASTGELRCTLRTSSMWVGRQQSAAGRWRVARRAVVEAWGAGGRGVRAVLTSADLARFLADVLAEAERAGAGHRGRRGRYAR</sequence>
<evidence type="ECO:0000313" key="3">
    <source>
        <dbReference type="Proteomes" id="UP000294513"/>
    </source>
</evidence>
<gene>
    <name evidence="2" type="ORF">E1298_40305</name>
</gene>
<dbReference type="RefSeq" id="WP_131902650.1">
    <property type="nucleotide sequence ID" value="NZ_SMKU01000383.1"/>
</dbReference>
<dbReference type="AlphaFoldDB" id="A0A4R5A677"/>
<feature type="region of interest" description="Disordered" evidence="1">
    <location>
        <begin position="65"/>
        <end position="90"/>
    </location>
</feature>